<proteinExistence type="predicted"/>
<organism evidence="1 2">
    <name type="scientific">Tanacetum coccineum</name>
    <dbReference type="NCBI Taxonomy" id="301880"/>
    <lineage>
        <taxon>Eukaryota</taxon>
        <taxon>Viridiplantae</taxon>
        <taxon>Streptophyta</taxon>
        <taxon>Embryophyta</taxon>
        <taxon>Tracheophyta</taxon>
        <taxon>Spermatophyta</taxon>
        <taxon>Magnoliopsida</taxon>
        <taxon>eudicotyledons</taxon>
        <taxon>Gunneridae</taxon>
        <taxon>Pentapetalae</taxon>
        <taxon>asterids</taxon>
        <taxon>campanulids</taxon>
        <taxon>Asterales</taxon>
        <taxon>Asteraceae</taxon>
        <taxon>Asteroideae</taxon>
        <taxon>Anthemideae</taxon>
        <taxon>Anthemidinae</taxon>
        <taxon>Tanacetum</taxon>
    </lineage>
</organism>
<accession>A0ABQ4YWT1</accession>
<reference evidence="1" key="1">
    <citation type="journal article" date="2022" name="Int. J. Mol. Sci.">
        <title>Draft Genome of Tanacetum Coccineum: Genomic Comparison of Closely Related Tanacetum-Family Plants.</title>
        <authorList>
            <person name="Yamashiro T."/>
            <person name="Shiraishi A."/>
            <person name="Nakayama K."/>
            <person name="Satake H."/>
        </authorList>
    </citation>
    <scope>NUCLEOTIDE SEQUENCE</scope>
</reference>
<gene>
    <name evidence="1" type="ORF">Tco_0748521</name>
</gene>
<name>A0ABQ4YWT1_9ASTR</name>
<dbReference type="EMBL" id="BQNB010010789">
    <property type="protein sequence ID" value="GJS81980.1"/>
    <property type="molecule type" value="Genomic_DNA"/>
</dbReference>
<evidence type="ECO:0000313" key="1">
    <source>
        <dbReference type="EMBL" id="GJS81980.1"/>
    </source>
</evidence>
<sequence length="130" mass="13927">TPSPDEEEVYKALQVCLEMQDSYVFRETIAPCKLDKSITYPSSEASSRGSTGNWIINNKEHGKASATAVLTPQLYESAGGLPRLKLPLHSCSLAGSTSAMEVSIPIAFVLPGREHECNESFKTGGPPALS</sequence>
<evidence type="ECO:0000313" key="2">
    <source>
        <dbReference type="Proteomes" id="UP001151760"/>
    </source>
</evidence>
<keyword evidence="2" id="KW-1185">Reference proteome</keyword>
<comment type="caution">
    <text evidence="1">The sequence shown here is derived from an EMBL/GenBank/DDBJ whole genome shotgun (WGS) entry which is preliminary data.</text>
</comment>
<dbReference type="Proteomes" id="UP001151760">
    <property type="component" value="Unassembled WGS sequence"/>
</dbReference>
<reference evidence="1" key="2">
    <citation type="submission" date="2022-01" db="EMBL/GenBank/DDBJ databases">
        <authorList>
            <person name="Yamashiro T."/>
            <person name="Shiraishi A."/>
            <person name="Satake H."/>
            <person name="Nakayama K."/>
        </authorList>
    </citation>
    <scope>NUCLEOTIDE SEQUENCE</scope>
</reference>
<protein>
    <submittedName>
        <fullName evidence="1">Uncharacterized protein</fullName>
    </submittedName>
</protein>
<feature type="non-terminal residue" evidence="1">
    <location>
        <position position="1"/>
    </location>
</feature>